<dbReference type="SUPFAM" id="SSF52540">
    <property type="entry name" value="P-loop containing nucleoside triphosphate hydrolases"/>
    <property type="match status" value="1"/>
</dbReference>
<dbReference type="InterPro" id="IPR027417">
    <property type="entry name" value="P-loop_NTPase"/>
</dbReference>
<proteinExistence type="predicted"/>
<dbReference type="InterPro" id="IPR056884">
    <property type="entry name" value="NPHP3-like_N"/>
</dbReference>
<dbReference type="SMART" id="SM00248">
    <property type="entry name" value="ANK"/>
    <property type="match status" value="4"/>
</dbReference>
<dbReference type="PROSITE" id="PS50088">
    <property type="entry name" value="ANK_REPEAT"/>
    <property type="match status" value="3"/>
</dbReference>
<feature type="repeat" description="ANK" evidence="2">
    <location>
        <begin position="799"/>
        <end position="831"/>
    </location>
</feature>
<protein>
    <recommendedName>
        <fullName evidence="3">Nephrocystin 3-like N-terminal domain-containing protein</fullName>
    </recommendedName>
</protein>
<accession>A0AAE0X016</accession>
<gene>
    <name evidence="4" type="ORF">B0T22DRAFT_433996</name>
</gene>
<keyword evidence="5" id="KW-1185">Reference proteome</keyword>
<keyword evidence="1" id="KW-0677">Repeat</keyword>
<dbReference type="PANTHER" id="PTHR10039:SF5">
    <property type="entry name" value="NACHT DOMAIN-CONTAINING PROTEIN"/>
    <property type="match status" value="1"/>
</dbReference>
<dbReference type="InterPro" id="IPR002110">
    <property type="entry name" value="Ankyrin_rpt"/>
</dbReference>
<dbReference type="Pfam" id="PF24883">
    <property type="entry name" value="NPHP3_N"/>
    <property type="match status" value="1"/>
</dbReference>
<feature type="domain" description="Nephrocystin 3-like N-terminal" evidence="3">
    <location>
        <begin position="106"/>
        <end position="280"/>
    </location>
</feature>
<feature type="repeat" description="ANK" evidence="2">
    <location>
        <begin position="832"/>
        <end position="865"/>
    </location>
</feature>
<dbReference type="Gene3D" id="3.40.50.300">
    <property type="entry name" value="P-loop containing nucleotide triphosphate hydrolases"/>
    <property type="match status" value="1"/>
</dbReference>
<evidence type="ECO:0000256" key="2">
    <source>
        <dbReference type="PROSITE-ProRule" id="PRU00023"/>
    </source>
</evidence>
<reference evidence="4" key="1">
    <citation type="journal article" date="2023" name="Mol. Phylogenet. Evol.">
        <title>Genome-scale phylogeny and comparative genomics of the fungal order Sordariales.</title>
        <authorList>
            <person name="Hensen N."/>
            <person name="Bonometti L."/>
            <person name="Westerberg I."/>
            <person name="Brannstrom I.O."/>
            <person name="Guillou S."/>
            <person name="Cros-Aarteil S."/>
            <person name="Calhoun S."/>
            <person name="Haridas S."/>
            <person name="Kuo A."/>
            <person name="Mondo S."/>
            <person name="Pangilinan J."/>
            <person name="Riley R."/>
            <person name="LaButti K."/>
            <person name="Andreopoulos B."/>
            <person name="Lipzen A."/>
            <person name="Chen C."/>
            <person name="Yan M."/>
            <person name="Daum C."/>
            <person name="Ng V."/>
            <person name="Clum A."/>
            <person name="Steindorff A."/>
            <person name="Ohm R.A."/>
            <person name="Martin F."/>
            <person name="Silar P."/>
            <person name="Natvig D.O."/>
            <person name="Lalanne C."/>
            <person name="Gautier V."/>
            <person name="Ament-Velasquez S.L."/>
            <person name="Kruys A."/>
            <person name="Hutchinson M.I."/>
            <person name="Powell A.J."/>
            <person name="Barry K."/>
            <person name="Miller A.N."/>
            <person name="Grigoriev I.V."/>
            <person name="Debuchy R."/>
            <person name="Gladieux P."/>
            <person name="Hiltunen Thoren M."/>
            <person name="Johannesson H."/>
        </authorList>
    </citation>
    <scope>NUCLEOTIDE SEQUENCE</scope>
    <source>
        <strain evidence="4">CBS 314.62</strain>
    </source>
</reference>
<dbReference type="Gene3D" id="1.25.40.20">
    <property type="entry name" value="Ankyrin repeat-containing domain"/>
    <property type="match status" value="1"/>
</dbReference>
<keyword evidence="2" id="KW-0040">ANK repeat</keyword>
<dbReference type="SUPFAM" id="SSF48403">
    <property type="entry name" value="Ankyrin repeat"/>
    <property type="match status" value="1"/>
</dbReference>
<dbReference type="PRINTS" id="PR01415">
    <property type="entry name" value="ANKYRIN"/>
</dbReference>
<dbReference type="AlphaFoldDB" id="A0AAE0X016"/>
<evidence type="ECO:0000313" key="4">
    <source>
        <dbReference type="EMBL" id="KAK3681682.1"/>
    </source>
</evidence>
<dbReference type="Pfam" id="PF12796">
    <property type="entry name" value="Ank_2"/>
    <property type="match status" value="1"/>
</dbReference>
<dbReference type="InterPro" id="IPR036770">
    <property type="entry name" value="Ankyrin_rpt-contain_sf"/>
</dbReference>
<dbReference type="PANTHER" id="PTHR10039">
    <property type="entry name" value="AMELOGENIN"/>
    <property type="match status" value="1"/>
</dbReference>
<evidence type="ECO:0000256" key="1">
    <source>
        <dbReference type="ARBA" id="ARBA00022737"/>
    </source>
</evidence>
<feature type="repeat" description="ANK" evidence="2">
    <location>
        <begin position="768"/>
        <end position="797"/>
    </location>
</feature>
<comment type="caution">
    <text evidence="4">The sequence shown here is derived from an EMBL/GenBank/DDBJ whole genome shotgun (WGS) entry which is preliminary data.</text>
</comment>
<dbReference type="PROSITE" id="PS50297">
    <property type="entry name" value="ANK_REP_REGION"/>
    <property type="match status" value="2"/>
</dbReference>
<evidence type="ECO:0000259" key="3">
    <source>
        <dbReference type="Pfam" id="PF24883"/>
    </source>
</evidence>
<reference evidence="4" key="2">
    <citation type="submission" date="2023-06" db="EMBL/GenBank/DDBJ databases">
        <authorList>
            <consortium name="Lawrence Berkeley National Laboratory"/>
            <person name="Haridas S."/>
            <person name="Hensen N."/>
            <person name="Bonometti L."/>
            <person name="Westerberg I."/>
            <person name="Brannstrom I.O."/>
            <person name="Guillou S."/>
            <person name="Cros-Aarteil S."/>
            <person name="Calhoun S."/>
            <person name="Kuo A."/>
            <person name="Mondo S."/>
            <person name="Pangilinan J."/>
            <person name="Riley R."/>
            <person name="Labutti K."/>
            <person name="Andreopoulos B."/>
            <person name="Lipzen A."/>
            <person name="Chen C."/>
            <person name="Yanf M."/>
            <person name="Daum C."/>
            <person name="Ng V."/>
            <person name="Clum A."/>
            <person name="Steindorff A."/>
            <person name="Ohm R."/>
            <person name="Martin F."/>
            <person name="Silar P."/>
            <person name="Natvig D."/>
            <person name="Lalanne C."/>
            <person name="Gautier V."/>
            <person name="Ament-Velasquez S.L."/>
            <person name="Kruys A."/>
            <person name="Hutchinson M.I."/>
            <person name="Powell A.J."/>
            <person name="Barry K."/>
            <person name="Miller A.N."/>
            <person name="Grigoriev I.V."/>
            <person name="Debuchy R."/>
            <person name="Gladieux P."/>
            <person name="Thoren M.H."/>
            <person name="Johannesson H."/>
        </authorList>
    </citation>
    <scope>NUCLEOTIDE SEQUENCE</scope>
    <source>
        <strain evidence="4">CBS 314.62</strain>
    </source>
</reference>
<organism evidence="4 5">
    <name type="scientific">Podospora appendiculata</name>
    <dbReference type="NCBI Taxonomy" id="314037"/>
    <lineage>
        <taxon>Eukaryota</taxon>
        <taxon>Fungi</taxon>
        <taxon>Dikarya</taxon>
        <taxon>Ascomycota</taxon>
        <taxon>Pezizomycotina</taxon>
        <taxon>Sordariomycetes</taxon>
        <taxon>Sordariomycetidae</taxon>
        <taxon>Sordariales</taxon>
        <taxon>Podosporaceae</taxon>
        <taxon>Podospora</taxon>
    </lineage>
</organism>
<dbReference type="EMBL" id="JAULSO010000006">
    <property type="protein sequence ID" value="KAK3681682.1"/>
    <property type="molecule type" value="Genomic_DNA"/>
</dbReference>
<evidence type="ECO:0000313" key="5">
    <source>
        <dbReference type="Proteomes" id="UP001270362"/>
    </source>
</evidence>
<name>A0AAE0X016_9PEZI</name>
<sequence>MQYLGGDKVVEDTSSYINLSPIETTEHIGRDHREMCRFTGPNDGEYKKVAAALERMVTLAASTKPRDLIVSPEALGDDQRRLLMDSLKFDQMDSRQMSVKTAHLKTCQWLLKRPEYRDWVDKRKSGQHHGFLWMRGKAGAGKSTLMKFALKLARSRMKDKVIISFFFNARGDDLEKSTLGMYRSLLLQLLERLPRLQKVFEDLGFASWNTKGNYNWSIESLKDLFEQSILFLEESPVTCFIDALDECDEIQIRDMVTFLQHLGELAVSKGIQFQVLLSSRHYPHITIAKGIELVLEGQAGHTQDIINYVDSELRIGHSKLAEQVREELQEKASGVFMWVVLVVDILNKEHDEGRTARRLRQKLREIPGDLHELFRDLLTRDCRNKEELLLCIQWILFARKPLKPEQLYFGILAGTEPEELAAWDQDETPMEAIARFVLNSSKGLVEITTSKIPTAQLIHESVRDFLLKEKGLKEIWSDLGDGFQPQSHERLSSCCLEYMKSGLEACRMIAPQIAAAEYGAERHRLRVSIGTDYPLLEYAVQNVLHHAEAAEAGGVAQGVFLQRFPRTEWITIYNVFEKFKTRWYLPPEPSLFYILAEHNLPSLIRAYAPSTSSFELALEHHGRYGPPFFAALATKSEEAIKALLDLEVRLVMGTQISPSSLQNLCNRYLEDPRKRKELGRDFSFNPFWPVLSCALATLGDLALASIILVCAFHRPNLKIRIEDFRAVVKKAAEDHDPGTLMLLLEAYHAFDSKFDLNNWLPLKEVLSSGLNPAAYGGYIETMTILLSHGADINAGDPRTGQTAIECAATNGHSGMIRLLLESGADVNRADNYGDTPLHIAAQHEWHTDVIRLLLQHGADIGSKDKLGRTPFDVATNLNWDVKKLFLEPR</sequence>
<dbReference type="Proteomes" id="UP001270362">
    <property type="component" value="Unassembled WGS sequence"/>
</dbReference>